<dbReference type="InterPro" id="IPR007094">
    <property type="entry name" value="RNA-dir_pol_PSvirus"/>
</dbReference>
<keyword evidence="5" id="KW-0191">Covalent protein-RNA linkage</keyword>
<dbReference type="Gene3D" id="2.60.120.20">
    <property type="match status" value="1"/>
</dbReference>
<dbReference type="GO" id="GO:0030430">
    <property type="term" value="C:host cell cytoplasm"/>
    <property type="evidence" value="ECO:0007669"/>
    <property type="project" value="UniProtKB-SubCell"/>
</dbReference>
<organism evidence="21 22">
    <name type="scientific">Calicivirus pig/AB90/CAN</name>
    <dbReference type="NCBI Taxonomy" id="520973"/>
    <lineage>
        <taxon>Viruses</taxon>
        <taxon>Riboviria</taxon>
        <taxon>Orthornavirae</taxon>
        <taxon>Pisuviricota</taxon>
        <taxon>Pisoniviricetes</taxon>
        <taxon>Picornavirales</taxon>
        <taxon>Caliciviridae</taxon>
        <taxon>St-Valerien swine virus</taxon>
    </lineage>
</organism>
<comment type="subcellular location">
    <subcellularLocation>
        <location evidence="1">Host cytoplasm</location>
    </subcellularLocation>
    <subcellularLocation>
        <location evidence="2">Virion</location>
    </subcellularLocation>
</comment>
<keyword evidence="12" id="KW-0378">Hydrolase</keyword>
<dbReference type="InterPro" id="IPR000605">
    <property type="entry name" value="Helicase_SF3_ssDNA/RNA_vir"/>
</dbReference>
<evidence type="ECO:0000256" key="11">
    <source>
        <dbReference type="ARBA" id="ARBA00022741"/>
    </source>
</evidence>
<sequence length="1979" mass="217872">MSVTTDMAVQGVARDALKLAGAAKAPRILSGECPEPVPGSLLEMDEGDMFHYGVYLSHGYILDTVGVADDGVTGTVVVRTISHPWRDTRFRINCSVEELLTRVPAKVDYDLFVNNCWGMWKEWIPSLPDWYERERVLQACGPFHVPHQPWVDPNGKFLEQDYDCKHNTHTMLVIVKSCLRFLSKVSLKVLTKVKPLVLYHLLATTRPTFGGVLATFARLLELYEVPLMDNILSFATLESGTRGWREGLNMLITGFGVVASFFCKKPLDWLNGALKRLTSALKGSEDLATAANKVANVAKVLLPGILEDHWDADAAAATTLEEILHDSCAAELADPATRQMAITLAQKTVSNLKKYQVLVTGDEGAIKRALQRAEAALARLVLNQEDMTPRAQPYVLVLAGPPGCGKTTLATAIARAAAETLGGGVFQLNSDIDHWDSYTNQPVVCWEDFGAADHQADCRLLQKLADTAPLTLNCDKLENKGRAFTSRLIVITTNWQRLVPPEYAHPDAVLRRVTRHIYVRSQALEEWCRKGRVGPPPVAPDWSHQTLVGLPPMSVDWKGTTIYGRAQPLRIDYGAIVRPLMKAVLEGTRYLDLTGAMRELNLNMFQGMRLLAQLKLGMKPPIPYTGQPFRLNSHGYHIEVFSNNGKADYRNITEATTSPTDQPLAEIQAELDHQDLTGTKRPDINFLRKEAGQRSTTSVQDLLTITITNMEVNWRTLVRLACQGLNFLFGVVAVTDTNTTASDLALVRTLGFEAKGKTKRGTGQKHHVRGGPRYRFSQAEYDDFLARRADAKRRGVVYTVEDYPDDIGAYEGDDVYNYTGEEPGFQAPSRAPPRLLDEGKNHVGWAIVDGERLVTPTHVAKAAHWVWKGEKMSPVQLRGAAGEYAEIDARSLRGKPLEWVAEVEPHSLAHLWEDRDGKPERVIGRVLSTADVLVEGSRVAGVRIKVVTGETRAGDCGRPWVQVDACGVERVLALHTASLPGLGIAFGQRKVQFEATRKPPPPNLVRSHPLADGTHLWLTPYGKVAERRSGPPALGKNDPRNPTPLLTLALTGLEPFLGPDTSREPQCAAVVTVQVLLKLRSLVGRLDPWDDETAFASLDQTTSSGYPNYTNKDPTRAHIQATRARVEDFMQGKGELHPPVYTAALKDEPYLLEKVAAGKRRLLFCSPFETTMACARVFGPVTEALKSVRLRWPGCVGVKPAVEWAFLVHHLEMDGTLTYCADYSRWDSTLPRWLLKRALWVMTKLSTFSRAHEFVNFLSQPRWVICGAKKFLVEKGLPSGIPMTSILNCVAHWIASAISLTNCGYDPSEAIRVPLLVYGDDEVIALKPELSAAYFEHMRALGFCPTGPDKGPTIHGVKATAMEFLSRRTRWEGGTYVGALKEESIRRQLHLTRGPKHTDPTEVRLPHAEYVTQLHCALGEASLHGRKFFHAFCDEVAEAVRLSDIDFDFWTFQAYFDWVQSEAMELEGAKDSSTPVPAGATLAENPTPAPLPENTAGLALAPTINPIDPYILETFVEVPGGVFTIGPDTTTNQVLLELPVGPGLNMYLNHLWMMYAGWSGGFEIQIQVAGNAFVSGKIIFAVVPPGVHLPTNSTAASGYPHVILDLRVADSIHLQVPDVKNISYHLHGEQGKNARLVAMAYTQMRATAPTAEFQVEVRMLSRPQADFAFTMVVPPEQEAALTIWPLPTRPVALMTNPRFPVGPIKALVADPAVTQVYQQLGRYSFEEGGPLGCSTLGPAQSWPFVGIYHASSQSIETMTGPEFDDPFIIGAQPTSLGRCDFGGSFRALVAEYNPTDGTIGRGSLGNFVAQTDYGPGVRIGLSLESISDGSHVVVQVMASNAATNNELNTSPRPIWDWPDAVAPIVTPNPAETLLMFHSGIPGADNRTVREVSCLLPSELFASFLETRDTWQPGNCALVSYTLDGLPLFEAKVYSSGFMTVPATTVVRRWDSGGYFTFLRWVNWNYVVTPLRGAAAARWL</sequence>
<protein>
    <recommendedName>
        <fullName evidence="3">Genome polyprotein</fullName>
    </recommendedName>
</protein>
<dbReference type="EMBL" id="FJ355928">
    <property type="protein sequence ID" value="ACQ44559.1"/>
    <property type="molecule type" value="Genomic_RNA"/>
</dbReference>
<keyword evidence="8" id="KW-0645">Protease</keyword>
<dbReference type="GO" id="GO:0006508">
    <property type="term" value="P:proteolysis"/>
    <property type="evidence" value="ECO:0007669"/>
    <property type="project" value="UniProtKB-KW"/>
</dbReference>
<dbReference type="InterPro" id="IPR013643">
    <property type="entry name" value="Calicivirus_coat_C"/>
</dbReference>
<keyword evidence="17" id="KW-1035">Host cytoplasm</keyword>
<dbReference type="PROSITE" id="PS50507">
    <property type="entry name" value="RDRP_SSRNA_POS"/>
    <property type="match status" value="1"/>
</dbReference>
<evidence type="ECO:0000256" key="16">
    <source>
        <dbReference type="ARBA" id="ARBA00022953"/>
    </source>
</evidence>
<dbReference type="InterPro" id="IPR033703">
    <property type="entry name" value="Rhv-like"/>
</dbReference>
<evidence type="ECO:0000256" key="9">
    <source>
        <dbReference type="ARBA" id="ARBA00022679"/>
    </source>
</evidence>
<dbReference type="CDD" id="cd00205">
    <property type="entry name" value="rhv_like"/>
    <property type="match status" value="1"/>
</dbReference>
<dbReference type="Pfam" id="PF08405">
    <property type="entry name" value="Calici_PP_N"/>
    <property type="match status" value="1"/>
</dbReference>
<accession>C4N5E9</accession>
<dbReference type="PRINTS" id="PR00918">
    <property type="entry name" value="CALICVIRUSNS"/>
</dbReference>
<keyword evidence="11" id="KW-0547">Nucleotide-binding</keyword>
<evidence type="ECO:0000256" key="12">
    <source>
        <dbReference type="ARBA" id="ARBA00022801"/>
    </source>
</evidence>
<evidence type="ECO:0000313" key="21">
    <source>
        <dbReference type="EMBL" id="ACQ44559.1"/>
    </source>
</evidence>
<dbReference type="Pfam" id="PF08435">
    <property type="entry name" value="Calici_coat_C"/>
    <property type="match status" value="1"/>
</dbReference>
<dbReference type="SUPFAM" id="SSF88633">
    <property type="entry name" value="Positive stranded ssRNA viruses"/>
    <property type="match status" value="1"/>
</dbReference>
<dbReference type="InterPro" id="IPR043502">
    <property type="entry name" value="DNA/RNA_pol_sf"/>
</dbReference>
<keyword evidence="16" id="KW-0693">Viral RNA replication</keyword>
<name>C4N5E9_9CALI</name>
<dbReference type="InterPro" id="IPR027417">
    <property type="entry name" value="P-loop_NTPase"/>
</dbReference>
<keyword evidence="6" id="KW-0597">Phosphoprotein</keyword>
<dbReference type="GO" id="GO:0006351">
    <property type="term" value="P:DNA-templated transcription"/>
    <property type="evidence" value="ECO:0007669"/>
    <property type="project" value="InterPro"/>
</dbReference>
<evidence type="ECO:0000256" key="1">
    <source>
        <dbReference type="ARBA" id="ARBA00004192"/>
    </source>
</evidence>
<evidence type="ECO:0000259" key="20">
    <source>
        <dbReference type="PROSITE" id="PS51218"/>
    </source>
</evidence>
<dbReference type="InterPro" id="IPR013614">
    <property type="entry name" value="Viral_PP_Calicivir_N"/>
</dbReference>
<keyword evidence="9" id="KW-0808">Transferase</keyword>
<dbReference type="Pfam" id="PF00680">
    <property type="entry name" value="RdRP_1"/>
    <property type="match status" value="1"/>
</dbReference>
<evidence type="ECO:0000256" key="17">
    <source>
        <dbReference type="ARBA" id="ARBA00023200"/>
    </source>
</evidence>
<dbReference type="InterPro" id="IPR003593">
    <property type="entry name" value="AAA+_ATPase"/>
</dbReference>
<dbReference type="GO" id="GO:0039694">
    <property type="term" value="P:viral RNA genome replication"/>
    <property type="evidence" value="ECO:0007669"/>
    <property type="project" value="InterPro"/>
</dbReference>
<evidence type="ECO:0000256" key="7">
    <source>
        <dbReference type="ARBA" id="ARBA00022561"/>
    </source>
</evidence>
<reference evidence="21 22" key="1">
    <citation type="journal article" date="2009" name="Virus Genes">
        <title>Genomic characterization of swine caliciviruses representing a new genus of Caliciviridae.</title>
        <authorList>
            <person name="L'homme Y."/>
            <person name="Sansregret R."/>
            <person name="Plante-Fortier E."/>
            <person name="Lamontagne A.M."/>
            <person name="Ouardani M."/>
            <person name="Lacroix G."/>
            <person name="Simard C."/>
        </authorList>
    </citation>
    <scope>NUCLEOTIDE SEQUENCE [LARGE SCALE GENOMIC DNA]</scope>
    <source>
        <strain evidence="21">AB90</strain>
    </source>
</reference>
<evidence type="ECO:0000256" key="5">
    <source>
        <dbReference type="ARBA" id="ARBA00022520"/>
    </source>
</evidence>
<dbReference type="GO" id="GO:0003724">
    <property type="term" value="F:RNA helicase activity"/>
    <property type="evidence" value="ECO:0007669"/>
    <property type="project" value="InterPro"/>
</dbReference>
<dbReference type="Gene3D" id="3.30.70.270">
    <property type="match status" value="1"/>
</dbReference>
<dbReference type="InterPro" id="IPR014759">
    <property type="entry name" value="Helicase_SF3_ssRNA_vir"/>
</dbReference>
<evidence type="ECO:0000259" key="19">
    <source>
        <dbReference type="PROSITE" id="PS50507"/>
    </source>
</evidence>
<dbReference type="Gene3D" id="3.40.50.300">
    <property type="entry name" value="P-loop containing nucleotide triphosphate hydrolases"/>
    <property type="match status" value="1"/>
</dbReference>
<feature type="domain" description="RdRp catalytic" evidence="19">
    <location>
        <begin position="1216"/>
        <end position="1334"/>
    </location>
</feature>
<dbReference type="GO" id="GO:0004197">
    <property type="term" value="F:cysteine-type endopeptidase activity"/>
    <property type="evidence" value="ECO:0007669"/>
    <property type="project" value="InterPro"/>
</dbReference>
<evidence type="ECO:0000256" key="4">
    <source>
        <dbReference type="ARBA" id="ARBA00022484"/>
    </source>
</evidence>
<dbReference type="RefSeq" id="YP_002905325.1">
    <property type="nucleotide sequence ID" value="NC_012699.1"/>
</dbReference>
<dbReference type="GO" id="GO:0003968">
    <property type="term" value="F:RNA-directed RNA polymerase activity"/>
    <property type="evidence" value="ECO:0007669"/>
    <property type="project" value="UniProtKB-KW"/>
</dbReference>
<comment type="catalytic activity">
    <reaction evidence="18">
        <text>a ribonucleoside 5'-triphosphate + H2O = a ribonucleoside 5'-diphosphate + phosphate + H(+)</text>
        <dbReference type="Rhea" id="RHEA:23680"/>
        <dbReference type="ChEBI" id="CHEBI:15377"/>
        <dbReference type="ChEBI" id="CHEBI:15378"/>
        <dbReference type="ChEBI" id="CHEBI:43474"/>
        <dbReference type="ChEBI" id="CHEBI:57930"/>
        <dbReference type="ChEBI" id="CHEBI:61557"/>
        <dbReference type="EC" id="3.6.1.15"/>
    </reaction>
</comment>
<dbReference type="PROSITE" id="PS51218">
    <property type="entry name" value="SF3_HELICASE_2"/>
    <property type="match status" value="1"/>
</dbReference>
<dbReference type="Gene3D" id="1.20.960.20">
    <property type="match status" value="1"/>
</dbReference>
<keyword evidence="14" id="KW-0067">ATP-binding</keyword>
<dbReference type="SMART" id="SM00382">
    <property type="entry name" value="AAA"/>
    <property type="match status" value="1"/>
</dbReference>
<evidence type="ECO:0000313" key="22">
    <source>
        <dbReference type="Proteomes" id="UP000161181"/>
    </source>
</evidence>
<keyword evidence="10" id="KW-0548">Nucleotidyltransferase</keyword>
<evidence type="ECO:0000256" key="6">
    <source>
        <dbReference type="ARBA" id="ARBA00022553"/>
    </source>
</evidence>
<dbReference type="Pfam" id="PF00910">
    <property type="entry name" value="RNA_helicase"/>
    <property type="match status" value="1"/>
</dbReference>
<dbReference type="GO" id="GO:0003723">
    <property type="term" value="F:RNA binding"/>
    <property type="evidence" value="ECO:0007669"/>
    <property type="project" value="InterPro"/>
</dbReference>
<dbReference type="GO" id="GO:0005524">
    <property type="term" value="F:ATP binding"/>
    <property type="evidence" value="ECO:0007669"/>
    <property type="project" value="UniProtKB-KW"/>
</dbReference>
<dbReference type="InterPro" id="IPR004005">
    <property type="entry name" value="Calicivirus_coat"/>
</dbReference>
<dbReference type="KEGG" id="vg:7901792"/>
<dbReference type="InterPro" id="IPR043128">
    <property type="entry name" value="Rev_trsase/Diguanyl_cyclase"/>
</dbReference>
<evidence type="ECO:0000256" key="3">
    <source>
        <dbReference type="ARBA" id="ARBA00020107"/>
    </source>
</evidence>
<dbReference type="Pfam" id="PF00915">
    <property type="entry name" value="Calici_coat"/>
    <property type="match status" value="1"/>
</dbReference>
<feature type="domain" description="SF3 helicase" evidence="20">
    <location>
        <begin position="370"/>
        <end position="534"/>
    </location>
</feature>
<dbReference type="InterPro" id="IPR029053">
    <property type="entry name" value="Viral_coat"/>
</dbReference>
<evidence type="ECO:0000256" key="8">
    <source>
        <dbReference type="ARBA" id="ARBA00022670"/>
    </source>
</evidence>
<evidence type="ECO:0000256" key="13">
    <source>
        <dbReference type="ARBA" id="ARBA00022807"/>
    </source>
</evidence>
<keyword evidence="13" id="KW-0788">Thiol protease</keyword>
<dbReference type="GO" id="GO:0017111">
    <property type="term" value="F:ribonucleoside triphosphate phosphatase activity"/>
    <property type="evidence" value="ECO:0007669"/>
    <property type="project" value="UniProtKB-EC"/>
</dbReference>
<evidence type="ECO:0000256" key="10">
    <source>
        <dbReference type="ARBA" id="ARBA00022695"/>
    </source>
</evidence>
<evidence type="ECO:0000256" key="2">
    <source>
        <dbReference type="ARBA" id="ARBA00004328"/>
    </source>
</evidence>
<evidence type="ECO:0000256" key="15">
    <source>
        <dbReference type="ARBA" id="ARBA00022844"/>
    </source>
</evidence>
<proteinExistence type="predicted"/>
<evidence type="ECO:0000256" key="14">
    <source>
        <dbReference type="ARBA" id="ARBA00022840"/>
    </source>
</evidence>
<dbReference type="SUPFAM" id="SSF52540">
    <property type="entry name" value="P-loop containing nucleoside triphosphate hydrolases"/>
    <property type="match status" value="1"/>
</dbReference>
<evidence type="ECO:0000256" key="18">
    <source>
        <dbReference type="ARBA" id="ARBA00047631"/>
    </source>
</evidence>
<keyword evidence="22" id="KW-1185">Reference proteome</keyword>
<dbReference type="Gene3D" id="2.40.510.10">
    <property type="entry name" value="Positive stranded ssRNA viruses"/>
    <property type="match status" value="1"/>
</dbReference>
<dbReference type="GO" id="GO:0019028">
    <property type="term" value="C:viral capsid"/>
    <property type="evidence" value="ECO:0007669"/>
    <property type="project" value="UniProtKB-KW"/>
</dbReference>
<keyword evidence="7" id="KW-0167">Capsid protein</keyword>
<dbReference type="Gene3D" id="2.40.30.120">
    <property type="entry name" value="Positive stranded ssRNA viruses"/>
    <property type="match status" value="1"/>
</dbReference>
<keyword evidence="15" id="KW-0946">Virion</keyword>
<dbReference type="GeneID" id="7901792"/>
<keyword evidence="4" id="KW-0696">RNA-directed RNA polymerase</keyword>
<dbReference type="InterPro" id="IPR001205">
    <property type="entry name" value="RNA-dir_pol_C"/>
</dbReference>
<dbReference type="Proteomes" id="UP000161181">
    <property type="component" value="Genome"/>
</dbReference>
<dbReference type="InterPro" id="IPR004004">
    <property type="entry name" value="Helic/Pol/Pept_Calicivir-typ"/>
</dbReference>
<dbReference type="SUPFAM" id="SSF56672">
    <property type="entry name" value="DNA/RNA polymerases"/>
    <property type="match status" value="1"/>
</dbReference>